<feature type="region of interest" description="Disordered" evidence="2">
    <location>
        <begin position="491"/>
        <end position="533"/>
    </location>
</feature>
<evidence type="ECO:0000313" key="5">
    <source>
        <dbReference type="EMBL" id="KAJ0393189.1"/>
    </source>
</evidence>
<feature type="region of interest" description="Disordered" evidence="2">
    <location>
        <begin position="437"/>
        <end position="468"/>
    </location>
</feature>
<dbReference type="InterPro" id="IPR058210">
    <property type="entry name" value="SACS/Nov_dom"/>
</dbReference>
<proteinExistence type="predicted"/>
<name>A0AAD5LBN8_PYTIN</name>
<dbReference type="PANTHER" id="PTHR32387:SF0">
    <property type="entry name" value="PROTEIN NO VEIN"/>
    <property type="match status" value="1"/>
</dbReference>
<dbReference type="Pfam" id="PF13020">
    <property type="entry name" value="NOV_C"/>
    <property type="match status" value="1"/>
</dbReference>
<feature type="compositionally biased region" description="Gly residues" evidence="2">
    <location>
        <begin position="8"/>
        <end position="17"/>
    </location>
</feature>
<comment type="caution">
    <text evidence="5">The sequence shown here is derived from an EMBL/GenBank/DDBJ whole genome shotgun (WGS) entry which is preliminary data.</text>
</comment>
<reference evidence="5" key="1">
    <citation type="submission" date="2021-12" db="EMBL/GenBank/DDBJ databases">
        <title>Prjna785345.</title>
        <authorList>
            <person name="Rujirawat T."/>
            <person name="Krajaejun T."/>
        </authorList>
    </citation>
    <scope>NUCLEOTIDE SEQUENCE</scope>
    <source>
        <strain evidence="5">Pi057C3</strain>
    </source>
</reference>
<dbReference type="SUPFAM" id="SSF55874">
    <property type="entry name" value="ATPase domain of HSP90 chaperone/DNA topoisomerase II/histidine kinase"/>
    <property type="match status" value="1"/>
</dbReference>
<evidence type="ECO:0000259" key="4">
    <source>
        <dbReference type="Pfam" id="PF25794"/>
    </source>
</evidence>
<protein>
    <recommendedName>
        <fullName evidence="7">Protein NO VEIN C-terminal domain-containing protein</fullName>
    </recommendedName>
</protein>
<feature type="region of interest" description="Disordered" evidence="2">
    <location>
        <begin position="1"/>
        <end position="60"/>
    </location>
</feature>
<dbReference type="InterPro" id="IPR036890">
    <property type="entry name" value="HATPase_C_sf"/>
</dbReference>
<evidence type="ECO:0008006" key="7">
    <source>
        <dbReference type="Google" id="ProtNLM"/>
    </source>
</evidence>
<evidence type="ECO:0000256" key="2">
    <source>
        <dbReference type="SAM" id="MobiDB-lite"/>
    </source>
</evidence>
<feature type="compositionally biased region" description="Acidic residues" evidence="2">
    <location>
        <begin position="513"/>
        <end position="523"/>
    </location>
</feature>
<keyword evidence="1" id="KW-0175">Coiled coil</keyword>
<dbReference type="EMBL" id="JAKCXM010000519">
    <property type="protein sequence ID" value="KAJ0393189.1"/>
    <property type="molecule type" value="Genomic_DNA"/>
</dbReference>
<evidence type="ECO:0000259" key="3">
    <source>
        <dbReference type="Pfam" id="PF13020"/>
    </source>
</evidence>
<keyword evidence="6" id="KW-1185">Reference proteome</keyword>
<feature type="compositionally biased region" description="Basic and acidic residues" evidence="2">
    <location>
        <begin position="502"/>
        <end position="512"/>
    </location>
</feature>
<feature type="domain" description="Protein NO VEIN C-terminal" evidence="3">
    <location>
        <begin position="2433"/>
        <end position="2526"/>
    </location>
</feature>
<feature type="coiled-coil region" evidence="1">
    <location>
        <begin position="264"/>
        <end position="291"/>
    </location>
</feature>
<dbReference type="InterPro" id="IPR052957">
    <property type="entry name" value="Auxin_embryo_med"/>
</dbReference>
<dbReference type="Pfam" id="PF25794">
    <property type="entry name" value="SACS"/>
    <property type="match status" value="1"/>
</dbReference>
<feature type="region of interest" description="Disordered" evidence="2">
    <location>
        <begin position="907"/>
        <end position="939"/>
    </location>
</feature>
<evidence type="ECO:0000313" key="6">
    <source>
        <dbReference type="Proteomes" id="UP001209570"/>
    </source>
</evidence>
<feature type="domain" description="Sacsin/Nov" evidence="4">
    <location>
        <begin position="1023"/>
        <end position="1122"/>
    </location>
</feature>
<dbReference type="Gene3D" id="3.30.565.10">
    <property type="entry name" value="Histidine kinase-like ATPase, C-terminal domain"/>
    <property type="match status" value="1"/>
</dbReference>
<accession>A0AAD5LBN8</accession>
<evidence type="ECO:0000256" key="1">
    <source>
        <dbReference type="SAM" id="Coils"/>
    </source>
</evidence>
<feature type="compositionally biased region" description="Low complexity" evidence="2">
    <location>
        <begin position="33"/>
        <end position="48"/>
    </location>
</feature>
<feature type="compositionally biased region" description="Pro residues" evidence="2">
    <location>
        <begin position="49"/>
        <end position="60"/>
    </location>
</feature>
<dbReference type="NCBIfam" id="NF047352">
    <property type="entry name" value="P_loop_sacsin"/>
    <property type="match status" value="1"/>
</dbReference>
<sequence length="2549" mass="279868">MRPHHPHGGGGGGGGGYYAPHGPPHPHPRAHRGAAAPPYHHAAPAPFAGGPPLPPGPPAAVSPADIAAFVSSLRASRSDPSAPPNALSLSAAVHAVCAHFGASSLQQLTASPALPPPLRQIQIQNERVWTFVTCYAHARRLHTLHDCHAALLQHEGVARFSDLGIGNAFVLCDAVQSVYGGPARVFPISTRDVLHAVRQYERLLAQSQDAFSVGAKPSYQHQHHQQQQHIDREGFKRFLAQQHRQPSVEAMGVYIDSEGFGAYIGMLRRVAKREMKELQELQDEFNKGIAERVFEISKKQFSAENRQQALNELLARTHAVGAGEVPHAGAKSADKASTGAHTTLASLSLDILNRVTTVDVYLDNVLRRKSVEPRYSSRLAAQPIAELDLKIRAQLARFLAATQKSRHHSRIKVVTWVLCGMLAKIHAVLQLDDRLPDELDDSSSARPPQRPAEASTSRKSEAKDDDGEEECDCCCIGLDTCCCKCTCSCHRDDSDEDDADEKSDAKEGGADKDGDEASTDDDDPPRPTSKNPADIRHAAETELMQFVAARLALLSPTEPVPPAKAIALLASAEQHIREEMGPGGVSFSVLDAIADVLNPSGDGGKPASSRLAVHPGMQRLVAALQSTNAEQSSPAADAEMASDEHEAEAQSLCRVSSVSDEDVDTFFFSCLRYLRHPASDEHAKVLERLIVAQCCQQFGFDVSDAKTRHFLQRRLHEIKSQEEDTDASCESCVQYTGTLQVSEKLSGVTDYDDDSDEVHIADARREEASRRLDDCPLLVVDHGVCSAPEGSNDFPRELVLLHLTERVRQILVSAVDSAETRNDGITDESSEDDANGKQFQRRRLARFALEVLVCVPLDVVSFVYNLVDTAIQRCAPVTDQDIASACLSLLEHQHLRVLGERLGKPAWSQAEVEAEDGDEPPPPSTVVESSPAVDEIDGKEDEAPAAVRVALVSEAQTQSSPPPDKNHVQVPDSCLADAEMFITELRRSQFGIGLEIADDATRQVLAVQHRRLERALQRLSDELYSEKTHFMLELLQNADDNEYAAGVIPRAEFVLRASPSATATDEIVFCNNEAGFSPANVQAICDVGASTKAAQSSRSIGKKGIGFKSVFKVSDTPEVHSNGFHLQFRARAAAQEEAGGMLDYVLPHWIADRTRWPSTSAGSTFVLPLNRGAPNAMAASLFAFEPSVLLFLRQLRELRVVNERTQRQLHVRREDGPVIPLASLPSSVRSALRLRNKEADVNQWSVRLVTLHVERCNDSKVQHQQQRWLIVKQRVAVPTLLGASSGHADVDTDLAVALPLLQSPPTDSGLAWPTTLPTQHPVCCYLPLRSYGFRFILQADFDVPSSREAVQTGSEWNQWVISQLAPLVATAMLASQVPSVVGSASLASPVQSLLSLLTLLPLDSDIQAPFRPVVTELLQLVRQLPCFPLASSAPTNLLAPSNQALDVSELHEEDLELLLSPESSKLWGQTPGLKQVLDLELAQALPPSVKAALRIDRLRVAHVVQLLATAAARQSVQTTARLLELLARLWRREQIRVGARKNASLDMVRQEIRLLRCFPVQGAATRWVSLADTKDTLFLPATGAPETNKDVAMHEVLRDQSTLMVLHESLSSLLETAELPSVRRFLIDQLGVREMTSHDVLSHLVLPRMRTLSSDDTARWREDTRFITRHVANCTDKPLCSLAPVLKNELRVRTWRGRLIALADGPSRQLVVVLPATARKLDRVVPWLRSKLTAADRGVALDVVAFDELAEGVDTSDATVAQLRAKRLWVEICGLPALFDDMESIDDAAMVQVVQWIAEEPNVETKRIVSRELALYFDATWRPRNDAEEAPRTQRPTSWWDQAAWLEGSDGAFYRPSELWLPSPTTDSLFALPTAASLEKRWVVPVSAVDLTSECLHEDWSFRRTPSVQDVLDVLSRISQSRDLQIISLEQVARLYSFLADHTTVGDMQDTARQAVAMAPLLELCGVESLRSSLRVRPVDWCNWLTTRIIAPSSVLEAHASWQVSSSAALPIAKKAKRIVKMYKKLLRLMLAVWADAFFGAEAGDESEVPASFCQALSEQPLFPFFGHDAQLVSGSGLFINDQSELSQSELLDPSTASLSVLALYPWDHFVPGDNRDDDNDDVPRLRRLLCEVARMQSLEQSLQSEVMVLGAQRDAPSAFQAALAQSLRIAQRVVFHQHRALYGRLDHAALSDLLPNLSAVVVSGDVGALQVLYRLPSVGFVRRRAVGVFLEKRARRVLVAVDSAADEGDDARLLQQQLFDVLREICRRCLGDAVATSVANVLYLSTLQQDVESWLESTQLVPPLDAQAGLVWVQGALHESPNKRLREAATPDALEDGEVEEEPGCKRLKADVPRPQQPWQMEALAATTAAPPPPFHGGAPRYPASGPGFFGAAPPPALQPDATRLVRASVGPLEVAANTLSLEERMAIGRWGEQYVYEQLCRSVADKQDVQVTWVNEAQESGLPYDITVSSRGSQDVEYIEVKSTRTMEKGVFEISMNELDQAGVHGSRYSIYRVFNAGSADQCRVVRLRNPIALVRQKKISLVLMMQ</sequence>
<dbReference type="InterPro" id="IPR024975">
    <property type="entry name" value="NOV_C"/>
</dbReference>
<dbReference type="PANTHER" id="PTHR32387">
    <property type="entry name" value="WU:FJ29H11"/>
    <property type="match status" value="1"/>
</dbReference>
<gene>
    <name evidence="5" type="ORF">P43SY_007383</name>
</gene>
<organism evidence="5 6">
    <name type="scientific">Pythium insidiosum</name>
    <name type="common">Pythiosis disease agent</name>
    <dbReference type="NCBI Taxonomy" id="114742"/>
    <lineage>
        <taxon>Eukaryota</taxon>
        <taxon>Sar</taxon>
        <taxon>Stramenopiles</taxon>
        <taxon>Oomycota</taxon>
        <taxon>Peronosporomycetes</taxon>
        <taxon>Pythiales</taxon>
        <taxon>Pythiaceae</taxon>
        <taxon>Pythium</taxon>
    </lineage>
</organism>
<dbReference type="Proteomes" id="UP001209570">
    <property type="component" value="Unassembled WGS sequence"/>
</dbReference>